<accession>A0A4S2MN60</accession>
<proteinExistence type="predicted"/>
<feature type="region of interest" description="Disordered" evidence="1">
    <location>
        <begin position="133"/>
        <end position="152"/>
    </location>
</feature>
<dbReference type="InParanoid" id="A0A4S2MN60"/>
<organism evidence="2 3">
    <name type="scientific">Ascodesmis nigricans</name>
    <dbReference type="NCBI Taxonomy" id="341454"/>
    <lineage>
        <taxon>Eukaryota</taxon>
        <taxon>Fungi</taxon>
        <taxon>Dikarya</taxon>
        <taxon>Ascomycota</taxon>
        <taxon>Pezizomycotina</taxon>
        <taxon>Pezizomycetes</taxon>
        <taxon>Pezizales</taxon>
        <taxon>Ascodesmidaceae</taxon>
        <taxon>Ascodesmis</taxon>
    </lineage>
</organism>
<keyword evidence="3" id="KW-1185">Reference proteome</keyword>
<reference evidence="2 3" key="1">
    <citation type="submission" date="2019-04" db="EMBL/GenBank/DDBJ databases">
        <title>Comparative genomics and transcriptomics to analyze fruiting body development in filamentous ascomycetes.</title>
        <authorList>
            <consortium name="DOE Joint Genome Institute"/>
            <person name="Lutkenhaus R."/>
            <person name="Traeger S."/>
            <person name="Breuer J."/>
            <person name="Kuo A."/>
            <person name="Lipzen A."/>
            <person name="Pangilinan J."/>
            <person name="Dilworth D."/>
            <person name="Sandor L."/>
            <person name="Poggeler S."/>
            <person name="Barry K."/>
            <person name="Grigoriev I.V."/>
            <person name="Nowrousian M."/>
        </authorList>
    </citation>
    <scope>NUCLEOTIDE SEQUENCE [LARGE SCALE GENOMIC DNA]</scope>
    <source>
        <strain evidence="2 3">CBS 389.68</strain>
    </source>
</reference>
<sequence length="152" mass="15982">MTLIAESESESDSVMALTRKVLESGPVMSPRVQYKLSHLRVLACIPNRGRPCPAPHGTESSSRVPPPCYTSPQSLSCIPIPTQLHTTPHPALQLLPMLKLHDVTPPPPPSSAVALQPCAASCPDTPVASTAPKVVMSPHMPDDVGGEDTALG</sequence>
<evidence type="ECO:0000256" key="1">
    <source>
        <dbReference type="SAM" id="MobiDB-lite"/>
    </source>
</evidence>
<dbReference type="AlphaFoldDB" id="A0A4S2MN60"/>
<protein>
    <submittedName>
        <fullName evidence="2">Uncharacterized protein</fullName>
    </submittedName>
</protein>
<dbReference type="Proteomes" id="UP000298138">
    <property type="component" value="Unassembled WGS sequence"/>
</dbReference>
<evidence type="ECO:0000313" key="2">
    <source>
        <dbReference type="EMBL" id="TGZ76629.1"/>
    </source>
</evidence>
<evidence type="ECO:0000313" key="3">
    <source>
        <dbReference type="Proteomes" id="UP000298138"/>
    </source>
</evidence>
<dbReference type="EMBL" id="ML220171">
    <property type="protein sequence ID" value="TGZ76629.1"/>
    <property type="molecule type" value="Genomic_DNA"/>
</dbReference>
<name>A0A4S2MN60_9PEZI</name>
<gene>
    <name evidence="2" type="ORF">EX30DRAFT_242592</name>
</gene>